<keyword evidence="3 5" id="KW-1133">Transmembrane helix</keyword>
<feature type="transmembrane region" description="Helical" evidence="5">
    <location>
        <begin position="38"/>
        <end position="59"/>
    </location>
</feature>
<keyword evidence="4 5" id="KW-0472">Membrane</keyword>
<evidence type="ECO:0000256" key="1">
    <source>
        <dbReference type="ARBA" id="ARBA00004141"/>
    </source>
</evidence>
<reference evidence="7" key="1">
    <citation type="submission" date="2022-07" db="EMBL/GenBank/DDBJ databases">
        <title>Genome Sequence of Xylaria arbuscula.</title>
        <authorList>
            <person name="Buettner E."/>
        </authorList>
    </citation>
    <scope>NUCLEOTIDE SEQUENCE</scope>
    <source>
        <strain evidence="7">VT107</strain>
    </source>
</reference>
<evidence type="ECO:0000256" key="3">
    <source>
        <dbReference type="ARBA" id="ARBA00022989"/>
    </source>
</evidence>
<proteinExistence type="predicted"/>
<dbReference type="GO" id="GO:0015171">
    <property type="term" value="F:amino acid transmembrane transporter activity"/>
    <property type="evidence" value="ECO:0007669"/>
    <property type="project" value="TreeGrafter"/>
</dbReference>
<dbReference type="InterPro" id="IPR050524">
    <property type="entry name" value="APC_YAT"/>
</dbReference>
<dbReference type="VEuPathDB" id="FungiDB:F4678DRAFT_467441"/>
<dbReference type="AlphaFoldDB" id="A0A9W8N8K4"/>
<evidence type="ECO:0000259" key="6">
    <source>
        <dbReference type="Pfam" id="PF00324"/>
    </source>
</evidence>
<feature type="transmembrane region" description="Helical" evidence="5">
    <location>
        <begin position="14"/>
        <end position="32"/>
    </location>
</feature>
<accession>A0A9W8N8K4</accession>
<feature type="domain" description="Amino acid permease/ SLC12A" evidence="6">
    <location>
        <begin position="2"/>
        <end position="68"/>
    </location>
</feature>
<dbReference type="PANTHER" id="PTHR43341:SF36">
    <property type="entry name" value="PROLINE-SPECIFIC PERMEASE"/>
    <property type="match status" value="1"/>
</dbReference>
<dbReference type="EMBL" id="JANPWZ010001883">
    <property type="protein sequence ID" value="KAJ3562578.1"/>
    <property type="molecule type" value="Genomic_DNA"/>
</dbReference>
<name>A0A9W8N8K4_9PEZI</name>
<dbReference type="InterPro" id="IPR004841">
    <property type="entry name" value="AA-permease/SLC12A_dom"/>
</dbReference>
<dbReference type="GO" id="GO:0016020">
    <property type="term" value="C:membrane"/>
    <property type="evidence" value="ECO:0007669"/>
    <property type="project" value="UniProtKB-SubCell"/>
</dbReference>
<keyword evidence="8" id="KW-1185">Reference proteome</keyword>
<dbReference type="Pfam" id="PF00324">
    <property type="entry name" value="AA_permease"/>
    <property type="match status" value="1"/>
</dbReference>
<protein>
    <recommendedName>
        <fullName evidence="6">Amino acid permease/ SLC12A domain-containing protein</fullName>
    </recommendedName>
</protein>
<evidence type="ECO:0000256" key="5">
    <source>
        <dbReference type="SAM" id="Phobius"/>
    </source>
</evidence>
<keyword evidence="2 5" id="KW-0812">Transmembrane</keyword>
<evidence type="ECO:0000313" key="7">
    <source>
        <dbReference type="EMBL" id="KAJ3562578.1"/>
    </source>
</evidence>
<sequence>MIEALPFKTPLQPYATWVMLILISILTLTNGFQVFVDFTASSFLAAYITIPIFLVLYLVHKAWFRTPWAIKIEDIDVITGKKEMDELAESEEEPVPKNWAQKAWFWLA</sequence>
<dbReference type="Proteomes" id="UP001148614">
    <property type="component" value="Unassembled WGS sequence"/>
</dbReference>
<evidence type="ECO:0000256" key="4">
    <source>
        <dbReference type="ARBA" id="ARBA00023136"/>
    </source>
</evidence>
<comment type="subcellular location">
    <subcellularLocation>
        <location evidence="1">Membrane</location>
        <topology evidence="1">Multi-pass membrane protein</topology>
    </subcellularLocation>
</comment>
<evidence type="ECO:0000256" key="2">
    <source>
        <dbReference type="ARBA" id="ARBA00022692"/>
    </source>
</evidence>
<dbReference type="PANTHER" id="PTHR43341">
    <property type="entry name" value="AMINO ACID PERMEASE"/>
    <property type="match status" value="1"/>
</dbReference>
<organism evidence="7 8">
    <name type="scientific">Xylaria arbuscula</name>
    <dbReference type="NCBI Taxonomy" id="114810"/>
    <lineage>
        <taxon>Eukaryota</taxon>
        <taxon>Fungi</taxon>
        <taxon>Dikarya</taxon>
        <taxon>Ascomycota</taxon>
        <taxon>Pezizomycotina</taxon>
        <taxon>Sordariomycetes</taxon>
        <taxon>Xylariomycetidae</taxon>
        <taxon>Xylariales</taxon>
        <taxon>Xylariaceae</taxon>
        <taxon>Xylaria</taxon>
    </lineage>
</organism>
<evidence type="ECO:0000313" key="8">
    <source>
        <dbReference type="Proteomes" id="UP001148614"/>
    </source>
</evidence>
<gene>
    <name evidence="7" type="ORF">NPX13_g8519</name>
</gene>
<comment type="caution">
    <text evidence="7">The sequence shown here is derived from an EMBL/GenBank/DDBJ whole genome shotgun (WGS) entry which is preliminary data.</text>
</comment>